<dbReference type="Proteomes" id="UP001500843">
    <property type="component" value="Unassembled WGS sequence"/>
</dbReference>
<sequence>MSTRPKSRPTHPEEPIMTTPTTAAPMSGGTADSGASTPAEAATTEPSPALDGAVVLDQVQAAVRKYVILPSPEAMTAVVLWAAASHVVPFLGSAPRLVIRGPERRCGKSRLLDMLEALCWQAFMGVNVSHAALSRTVHFAGNEPPTIMIDEADAMFGPKAGSDNEDIRGILNAGFQPGRTVPRYDAGRQEVEHLRTFAMAALAGIGAMPDTIEDRAVVVKMRRRAKGEKVAPYRMTRDRADLITLSGVLHKWARSQRVTIGTPVVSMPVEDRAADTWEPLVAVADAAGGDWPRLARHAAVVMNQEKEESIELSVQTRLLIDTRAAFESDDALPTHTLLERLKADEEAPWATFGPTGLTPRRLGLLLREFDITSRNVRLKKSDGSDYQVKGFRREDFEDSWARYCPADEVEDDAGTAGGQGFAAMTRPNPSQPDETAGQAPLFTAEP</sequence>
<dbReference type="EMBL" id="BAABHM010000005">
    <property type="protein sequence ID" value="GAA4692074.1"/>
    <property type="molecule type" value="Genomic_DNA"/>
</dbReference>
<protein>
    <submittedName>
        <fullName evidence="3">DUF3631 domain-containing protein</fullName>
    </submittedName>
</protein>
<dbReference type="Pfam" id="PF12307">
    <property type="entry name" value="DUF3631"/>
    <property type="match status" value="1"/>
</dbReference>
<feature type="domain" description="DUF3631" evidence="2">
    <location>
        <begin position="220"/>
        <end position="403"/>
    </location>
</feature>
<reference evidence="4" key="1">
    <citation type="journal article" date="2019" name="Int. J. Syst. Evol. Microbiol.">
        <title>The Global Catalogue of Microorganisms (GCM) 10K type strain sequencing project: providing services to taxonomists for standard genome sequencing and annotation.</title>
        <authorList>
            <consortium name="The Broad Institute Genomics Platform"/>
            <consortium name="The Broad Institute Genome Sequencing Center for Infectious Disease"/>
            <person name="Wu L."/>
            <person name="Ma J."/>
        </authorList>
    </citation>
    <scope>NUCLEOTIDE SEQUENCE [LARGE SCALE GENOMIC DNA]</scope>
    <source>
        <strain evidence="4">JCM 17975</strain>
    </source>
</reference>
<comment type="caution">
    <text evidence="3">The sequence shown here is derived from an EMBL/GenBank/DDBJ whole genome shotgun (WGS) entry which is preliminary data.</text>
</comment>
<keyword evidence="4" id="KW-1185">Reference proteome</keyword>
<accession>A0ABP8WLY4</accession>
<feature type="region of interest" description="Disordered" evidence="1">
    <location>
        <begin position="1"/>
        <end position="48"/>
    </location>
</feature>
<feature type="region of interest" description="Disordered" evidence="1">
    <location>
        <begin position="409"/>
        <end position="446"/>
    </location>
</feature>
<feature type="compositionally biased region" description="Low complexity" evidence="1">
    <location>
        <begin position="15"/>
        <end position="26"/>
    </location>
</feature>
<gene>
    <name evidence="3" type="ORF">GCM10023198_08820</name>
</gene>
<evidence type="ECO:0000313" key="3">
    <source>
        <dbReference type="EMBL" id="GAA4692074.1"/>
    </source>
</evidence>
<evidence type="ECO:0000256" key="1">
    <source>
        <dbReference type="SAM" id="MobiDB-lite"/>
    </source>
</evidence>
<dbReference type="InterPro" id="IPR022081">
    <property type="entry name" value="DUF3631"/>
</dbReference>
<evidence type="ECO:0000313" key="4">
    <source>
        <dbReference type="Proteomes" id="UP001500843"/>
    </source>
</evidence>
<proteinExistence type="predicted"/>
<name>A0ABP8WLY4_9MICO</name>
<feature type="compositionally biased region" description="Low complexity" evidence="1">
    <location>
        <begin position="35"/>
        <end position="48"/>
    </location>
</feature>
<organism evidence="3 4">
    <name type="scientific">Promicromonospora umidemergens</name>
    <dbReference type="NCBI Taxonomy" id="629679"/>
    <lineage>
        <taxon>Bacteria</taxon>
        <taxon>Bacillati</taxon>
        <taxon>Actinomycetota</taxon>
        <taxon>Actinomycetes</taxon>
        <taxon>Micrococcales</taxon>
        <taxon>Promicromonosporaceae</taxon>
        <taxon>Promicromonospora</taxon>
    </lineage>
</organism>
<evidence type="ECO:0000259" key="2">
    <source>
        <dbReference type="Pfam" id="PF12307"/>
    </source>
</evidence>